<organism evidence="1 2">
    <name type="scientific">Streblomastix strix</name>
    <dbReference type="NCBI Taxonomy" id="222440"/>
    <lineage>
        <taxon>Eukaryota</taxon>
        <taxon>Metamonada</taxon>
        <taxon>Preaxostyla</taxon>
        <taxon>Oxymonadida</taxon>
        <taxon>Streblomastigidae</taxon>
        <taxon>Streblomastix</taxon>
    </lineage>
</organism>
<dbReference type="EMBL" id="SNRW01046708">
    <property type="protein sequence ID" value="KAA6317185.1"/>
    <property type="molecule type" value="Genomic_DNA"/>
</dbReference>
<sequence length="134" mass="15161">KLCVKLIEIESKTSVNLILILKQANAIEVVYPPEDGSGAPITVTGDPSGEQTATFGMKDYQWYDNQKKYNILLSNDRKIFTGVEGKEDSGISLDVEEIEVEDQPKGFSFPIWMIILIALVETERQKRRQSLNRK</sequence>
<reference evidence="1 2" key="1">
    <citation type="submission" date="2019-03" db="EMBL/GenBank/DDBJ databases">
        <title>Single cell metagenomics reveals metabolic interactions within the superorganism composed of flagellate Streblomastix strix and complex community of Bacteroidetes bacteria on its surface.</title>
        <authorList>
            <person name="Treitli S.C."/>
            <person name="Kolisko M."/>
            <person name="Husnik F."/>
            <person name="Keeling P."/>
            <person name="Hampl V."/>
        </authorList>
    </citation>
    <scope>NUCLEOTIDE SEQUENCE [LARGE SCALE GENOMIC DNA]</scope>
    <source>
        <strain evidence="1">ST1C</strain>
    </source>
</reference>
<name>A0A5J4Q603_9EUKA</name>
<protein>
    <submittedName>
        <fullName evidence="1">Uncharacterized protein</fullName>
    </submittedName>
</protein>
<accession>A0A5J4Q603</accession>
<feature type="non-terminal residue" evidence="1">
    <location>
        <position position="1"/>
    </location>
</feature>
<evidence type="ECO:0000313" key="2">
    <source>
        <dbReference type="Proteomes" id="UP000324800"/>
    </source>
</evidence>
<proteinExistence type="predicted"/>
<evidence type="ECO:0000313" key="1">
    <source>
        <dbReference type="EMBL" id="KAA6317185.1"/>
    </source>
</evidence>
<dbReference type="AlphaFoldDB" id="A0A5J4Q603"/>
<comment type="caution">
    <text evidence="1">The sequence shown here is derived from an EMBL/GenBank/DDBJ whole genome shotgun (WGS) entry which is preliminary data.</text>
</comment>
<gene>
    <name evidence="1" type="ORF">EZS28_055137</name>
</gene>
<dbReference type="Proteomes" id="UP000324800">
    <property type="component" value="Unassembled WGS sequence"/>
</dbReference>